<dbReference type="Proteomes" id="UP000813444">
    <property type="component" value="Unassembled WGS sequence"/>
</dbReference>
<evidence type="ECO:0000256" key="5">
    <source>
        <dbReference type="RuleBase" id="RU003801"/>
    </source>
</evidence>
<keyword evidence="2 5" id="KW-0808">Transferase</keyword>
<evidence type="ECO:0000256" key="1">
    <source>
        <dbReference type="ARBA" id="ARBA00005232"/>
    </source>
</evidence>
<gene>
    <name evidence="7" type="ORF">B0I35DRAFT_370810</name>
</gene>
<dbReference type="SUPFAM" id="SSF52777">
    <property type="entry name" value="CoA-dependent acyltransferases"/>
    <property type="match status" value="2"/>
</dbReference>
<dbReference type="GO" id="GO:0005739">
    <property type="term" value="C:mitochondrion"/>
    <property type="evidence" value="ECO:0007669"/>
    <property type="project" value="TreeGrafter"/>
</dbReference>
<dbReference type="InterPro" id="IPR023213">
    <property type="entry name" value="CAT-like_dom_sf"/>
</dbReference>
<reference evidence="7" key="1">
    <citation type="journal article" date="2021" name="Nat. Commun.">
        <title>Genetic determinants of endophytism in the Arabidopsis root mycobiome.</title>
        <authorList>
            <person name="Mesny F."/>
            <person name="Miyauchi S."/>
            <person name="Thiergart T."/>
            <person name="Pickel B."/>
            <person name="Atanasova L."/>
            <person name="Karlsson M."/>
            <person name="Huettel B."/>
            <person name="Barry K.W."/>
            <person name="Haridas S."/>
            <person name="Chen C."/>
            <person name="Bauer D."/>
            <person name="Andreopoulos W."/>
            <person name="Pangilinan J."/>
            <person name="LaButti K."/>
            <person name="Riley R."/>
            <person name="Lipzen A."/>
            <person name="Clum A."/>
            <person name="Drula E."/>
            <person name="Henrissat B."/>
            <person name="Kohler A."/>
            <person name="Grigoriev I.V."/>
            <person name="Martin F.M."/>
            <person name="Hacquard S."/>
        </authorList>
    </citation>
    <scope>NUCLEOTIDE SEQUENCE</scope>
    <source>
        <strain evidence="7">MPI-CAGE-CH-0235</strain>
    </source>
</reference>
<dbReference type="Pfam" id="PF00755">
    <property type="entry name" value="Carn_acyltransf"/>
    <property type="match status" value="1"/>
</dbReference>
<protein>
    <submittedName>
        <fullName evidence="7">Choline/Carnitine o-acyltransferase-domain-containing protein</fullName>
    </submittedName>
</protein>
<keyword evidence="3 5" id="KW-0012">Acyltransferase</keyword>
<dbReference type="AlphaFoldDB" id="A0A8K0WSK0"/>
<sequence length="654" mass="73572">MSTTAIVPAKMEPITRYVAELGIPHDQKNTLLSLITTLVLATQETSSESTILSQSAHDNASIPEQGYKKQVAFVPNKLPRFPLPDINALCTAFLTGVKAFATPEELEATMRAVEEFKRPGSPGRLLYDRAAARANDPSIGNWALEPQLRRGFLDRRVSLTPCSSFWLGHPFSKRQHSQPERAAILAYTANQLRWRIEAGLVDPVVLNEQELTNAYYPWIFNAVRIPGAETDQMQQHPGNDYFVAFWRGHAFKISLVLDHRPVTCRELYNALELVLNHEMAEQRSFVTIFTADHRQPWSEARARLQQLSPDNASSIATIEAAAFTVSLDEASPSTQSERGRQFHFGGDSDAANRWHDKSLQFIVCRNGYSATLGEHTMMDAMTLNKLNEDIAAAIEKGFEAGPTSQDASTAAALVPIYLPLQPDAKLEAHIDIVRPQYARFVQDAEHVHHLFEGYGSTFLRAHRMSPNSVFQMIVQLAAKSLYGESPPCFETVNQAHYDMGRVDIIQVVNPQVAAFLQAAHDPSVGRWECRNLLINATRAHVASINKARRNLGWERTLTALHALLEKDDDVPSLFRDPVYRRVRPRLMISNCFDSGMLEKGCLWRDREALWLHYEVHDECAFFSVATREDGRATQFCKHFMEAAELVRAIVLAEQ</sequence>
<organism evidence="7 8">
    <name type="scientific">Stachybotrys elegans</name>
    <dbReference type="NCBI Taxonomy" id="80388"/>
    <lineage>
        <taxon>Eukaryota</taxon>
        <taxon>Fungi</taxon>
        <taxon>Dikarya</taxon>
        <taxon>Ascomycota</taxon>
        <taxon>Pezizomycotina</taxon>
        <taxon>Sordariomycetes</taxon>
        <taxon>Hypocreomycetidae</taxon>
        <taxon>Hypocreales</taxon>
        <taxon>Stachybotryaceae</taxon>
        <taxon>Stachybotrys</taxon>
    </lineage>
</organism>
<dbReference type="Gene3D" id="3.30.559.10">
    <property type="entry name" value="Chloramphenicol acetyltransferase-like domain"/>
    <property type="match status" value="1"/>
</dbReference>
<evidence type="ECO:0000259" key="6">
    <source>
        <dbReference type="Pfam" id="PF00755"/>
    </source>
</evidence>
<dbReference type="PANTHER" id="PTHR22589:SF103">
    <property type="entry name" value="CARNITINE O-ACETYL-TRANSFERASE, ISOFORM A-RELATED"/>
    <property type="match status" value="1"/>
</dbReference>
<evidence type="ECO:0000313" key="7">
    <source>
        <dbReference type="EMBL" id="KAH7322471.1"/>
    </source>
</evidence>
<evidence type="ECO:0000313" key="8">
    <source>
        <dbReference type="Proteomes" id="UP000813444"/>
    </source>
</evidence>
<dbReference type="InterPro" id="IPR000542">
    <property type="entry name" value="Carn_acyl_trans"/>
</dbReference>
<accession>A0A8K0WSK0</accession>
<feature type="active site" description="Proton acceptor" evidence="4">
    <location>
        <position position="375"/>
    </location>
</feature>
<dbReference type="GO" id="GO:0004092">
    <property type="term" value="F:carnitine O-acetyltransferase activity"/>
    <property type="evidence" value="ECO:0007669"/>
    <property type="project" value="TreeGrafter"/>
</dbReference>
<proteinExistence type="inferred from homology"/>
<dbReference type="EMBL" id="JAGPNK010000004">
    <property type="protein sequence ID" value="KAH7322471.1"/>
    <property type="molecule type" value="Genomic_DNA"/>
</dbReference>
<keyword evidence="8" id="KW-1185">Reference proteome</keyword>
<dbReference type="GO" id="GO:0005777">
    <property type="term" value="C:peroxisome"/>
    <property type="evidence" value="ECO:0007669"/>
    <property type="project" value="TreeGrafter"/>
</dbReference>
<feature type="domain" description="Choline/carnitine acyltransferase" evidence="6">
    <location>
        <begin position="82"/>
        <end position="639"/>
    </location>
</feature>
<dbReference type="Gene3D" id="3.30.559.70">
    <property type="entry name" value="Choline/Carnitine o-acyltransferase, domain 2"/>
    <property type="match status" value="1"/>
</dbReference>
<comment type="similarity">
    <text evidence="1 5">Belongs to the carnitine/choline acetyltransferase family.</text>
</comment>
<evidence type="ECO:0000256" key="2">
    <source>
        <dbReference type="ARBA" id="ARBA00022679"/>
    </source>
</evidence>
<dbReference type="InterPro" id="IPR039551">
    <property type="entry name" value="Cho/carn_acyl_trans"/>
</dbReference>
<evidence type="ECO:0000256" key="3">
    <source>
        <dbReference type="ARBA" id="ARBA00023315"/>
    </source>
</evidence>
<name>A0A8K0WSK0_9HYPO</name>
<dbReference type="OrthoDB" id="329835at2759"/>
<dbReference type="GO" id="GO:0009437">
    <property type="term" value="P:carnitine metabolic process"/>
    <property type="evidence" value="ECO:0007669"/>
    <property type="project" value="TreeGrafter"/>
</dbReference>
<evidence type="ECO:0000256" key="4">
    <source>
        <dbReference type="PIRSR" id="PIRSR600542-1"/>
    </source>
</evidence>
<dbReference type="PROSITE" id="PS00440">
    <property type="entry name" value="ACYLTRANSF_C_2"/>
    <property type="match status" value="1"/>
</dbReference>
<dbReference type="PANTHER" id="PTHR22589">
    <property type="entry name" value="CARNITINE O-ACYLTRANSFERASE"/>
    <property type="match status" value="1"/>
</dbReference>
<dbReference type="InterPro" id="IPR042231">
    <property type="entry name" value="Cho/carn_acyl_trans_2"/>
</dbReference>
<comment type="caution">
    <text evidence="7">The sequence shown here is derived from an EMBL/GenBank/DDBJ whole genome shotgun (WGS) entry which is preliminary data.</text>
</comment>